<name>A0AAV9UU62_9PEZI</name>
<feature type="zinc finger region" description="C3H1-type" evidence="5">
    <location>
        <begin position="57"/>
        <end position="85"/>
    </location>
</feature>
<feature type="region of interest" description="Disordered" evidence="6">
    <location>
        <begin position="496"/>
        <end position="537"/>
    </location>
</feature>
<evidence type="ECO:0000259" key="8">
    <source>
        <dbReference type="PROSITE" id="PS50908"/>
    </source>
</evidence>
<evidence type="ECO:0000313" key="11">
    <source>
        <dbReference type="Proteomes" id="UP001373714"/>
    </source>
</evidence>
<evidence type="ECO:0000256" key="2">
    <source>
        <dbReference type="ARBA" id="ARBA00022771"/>
    </source>
</evidence>
<dbReference type="AlphaFoldDB" id="A0AAV9UU62"/>
<dbReference type="SUPFAM" id="SSF90229">
    <property type="entry name" value="CCCH zinc finger"/>
    <property type="match status" value="1"/>
</dbReference>
<dbReference type="EMBL" id="JAVHNS010000007">
    <property type="protein sequence ID" value="KAK6349022.1"/>
    <property type="molecule type" value="Genomic_DNA"/>
</dbReference>
<dbReference type="InterPro" id="IPR036855">
    <property type="entry name" value="Znf_CCCH_sf"/>
</dbReference>
<feature type="compositionally biased region" description="Basic and acidic residues" evidence="6">
    <location>
        <begin position="844"/>
        <end position="855"/>
    </location>
</feature>
<evidence type="ECO:0008006" key="12">
    <source>
        <dbReference type="Google" id="ProtNLM"/>
    </source>
</evidence>
<dbReference type="InterPro" id="IPR008913">
    <property type="entry name" value="Znf_CHY"/>
</dbReference>
<evidence type="ECO:0000259" key="9">
    <source>
        <dbReference type="PROSITE" id="PS51266"/>
    </source>
</evidence>
<dbReference type="InterPro" id="IPR006575">
    <property type="entry name" value="RWD_dom"/>
</dbReference>
<organism evidence="10 11">
    <name type="scientific">Orbilia blumenaviensis</name>
    <dbReference type="NCBI Taxonomy" id="1796055"/>
    <lineage>
        <taxon>Eukaryota</taxon>
        <taxon>Fungi</taxon>
        <taxon>Dikarya</taxon>
        <taxon>Ascomycota</taxon>
        <taxon>Pezizomycotina</taxon>
        <taxon>Orbiliomycetes</taxon>
        <taxon>Orbiliales</taxon>
        <taxon>Orbiliaceae</taxon>
        <taxon>Orbilia</taxon>
    </lineage>
</organism>
<evidence type="ECO:0000259" key="7">
    <source>
        <dbReference type="PROSITE" id="PS50103"/>
    </source>
</evidence>
<keyword evidence="11" id="KW-1185">Reference proteome</keyword>
<feature type="domain" description="RWD" evidence="8">
    <location>
        <begin position="166"/>
        <end position="272"/>
    </location>
</feature>
<keyword evidence="2 4" id="KW-0863">Zinc-finger</keyword>
<feature type="compositionally biased region" description="Basic residues" evidence="6">
    <location>
        <begin position="856"/>
        <end position="865"/>
    </location>
</feature>
<reference evidence="10 11" key="1">
    <citation type="submission" date="2019-10" db="EMBL/GenBank/DDBJ databases">
        <authorList>
            <person name="Palmer J.M."/>
        </authorList>
    </citation>
    <scope>NUCLEOTIDE SEQUENCE [LARGE SCALE GENOMIC DNA]</scope>
    <source>
        <strain evidence="10 11">TWF730</strain>
    </source>
</reference>
<feature type="compositionally biased region" description="Low complexity" evidence="6">
    <location>
        <begin position="25"/>
        <end position="56"/>
    </location>
</feature>
<dbReference type="Gene3D" id="4.10.1000.10">
    <property type="entry name" value="Zinc finger, CCCH-type"/>
    <property type="match status" value="1"/>
</dbReference>
<feature type="domain" description="C3H1-type" evidence="7">
    <location>
        <begin position="57"/>
        <end position="85"/>
    </location>
</feature>
<evidence type="ECO:0000256" key="5">
    <source>
        <dbReference type="PROSITE-ProRule" id="PRU00723"/>
    </source>
</evidence>
<feature type="domain" description="CHY-type" evidence="9">
    <location>
        <begin position="761"/>
        <end position="830"/>
    </location>
</feature>
<evidence type="ECO:0000256" key="1">
    <source>
        <dbReference type="ARBA" id="ARBA00022723"/>
    </source>
</evidence>
<dbReference type="SMART" id="SM00356">
    <property type="entry name" value="ZnF_C3H1"/>
    <property type="match status" value="1"/>
</dbReference>
<dbReference type="Proteomes" id="UP001373714">
    <property type="component" value="Unassembled WGS sequence"/>
</dbReference>
<dbReference type="PROSITE" id="PS50103">
    <property type="entry name" value="ZF_C3H1"/>
    <property type="match status" value="1"/>
</dbReference>
<dbReference type="PROSITE" id="PS50908">
    <property type="entry name" value="RWD"/>
    <property type="match status" value="1"/>
</dbReference>
<protein>
    <recommendedName>
        <fullName evidence="12">C3H1-type domain-containing protein</fullName>
    </recommendedName>
</protein>
<evidence type="ECO:0000256" key="4">
    <source>
        <dbReference type="PROSITE-ProRule" id="PRU00601"/>
    </source>
</evidence>
<dbReference type="InterPro" id="IPR037274">
    <property type="entry name" value="Znf_CHY_sf"/>
</dbReference>
<proteinExistence type="predicted"/>
<feature type="region of interest" description="Disordered" evidence="6">
    <location>
        <begin position="25"/>
        <end position="165"/>
    </location>
</feature>
<feature type="compositionally biased region" description="Basic and acidic residues" evidence="6">
    <location>
        <begin position="82"/>
        <end position="95"/>
    </location>
</feature>
<evidence type="ECO:0000313" key="10">
    <source>
        <dbReference type="EMBL" id="KAK6349022.1"/>
    </source>
</evidence>
<keyword evidence="1 5" id="KW-0479">Metal-binding</keyword>
<evidence type="ECO:0000256" key="3">
    <source>
        <dbReference type="ARBA" id="ARBA00022833"/>
    </source>
</evidence>
<dbReference type="InterPro" id="IPR000571">
    <property type="entry name" value="Znf_CCCH"/>
</dbReference>
<feature type="region of interest" description="Disordered" evidence="6">
    <location>
        <begin position="1"/>
        <end position="20"/>
    </location>
</feature>
<feature type="compositionally biased region" description="Acidic residues" evidence="6">
    <location>
        <begin position="501"/>
        <end position="521"/>
    </location>
</feature>
<gene>
    <name evidence="10" type="ORF">TWF730_009782</name>
</gene>
<feature type="compositionally biased region" description="Polar residues" evidence="6">
    <location>
        <begin position="526"/>
        <end position="535"/>
    </location>
</feature>
<keyword evidence="3 5" id="KW-0862">Zinc</keyword>
<evidence type="ECO:0000256" key="6">
    <source>
        <dbReference type="SAM" id="MobiDB-lite"/>
    </source>
</evidence>
<comment type="caution">
    <text evidence="10">The sequence shown here is derived from an EMBL/GenBank/DDBJ whole genome shotgun (WGS) entry which is preliminary data.</text>
</comment>
<accession>A0AAV9UU62</accession>
<sequence length="865" mass="95878">MADSSRTADEDFPVPLVHEQPAGFSMAASVAAGDANAATSSSSPQTQRQARGQARAPKTPRPCKFYITKTGCKNGDACPFSHDPELRQGSGDDRSSTAQVPGSGRKDPVSDRQSNQSAGAVRHTARGAPGADALATRRHLPTVDPSRVVRRPAPAGENNPEVRRKNEISQLKRRWGDLFQEVDQEQGVYRLELKQSEDFPYDLDALRVEISIPPDYPKASSEGPSIKVLNEDIPKGHQVNIERGFSSLVKSASTTTRLLDLLNNLDKRLESFLSSEKAPTFKIVPNIGAVVQEVVKLDVNDHQAQTQEPTSQILQAPLKLEHSKLTYTEAQKEAARSRRALETRQLEARFRQSPVFWKNSIGTLYKVPLEPRMKNMLPAGLLLLNSADLRVPELYPLEPCRITFDRSFPESITRSIENGFLKRAQEKPEVSLMAQLNYLAQNIHTMIEVESEKPVQKPVVEIKTVPQEVPEAGPSVPTPASPAVVEKPRIIIVEKTRPPEWELDDSESDSEEFSSSDEDREGEAAGSSQGLQQDSEAVDPVYVSSIERGTSISFPDIKLKNIELLELKTINLTMKCNRCKTVADINNIKAKENKHSRPKLLGCEKCASVIGIDFRREFIHENHARAGFLDLSGCTVVDLLPSEFVPTCAGCSTTLTAGIQGVTRSQTMFANCRSCFAKMSLFIPEIRFLKISEDDVDLGAGGRVRRQKENLGLVAGTELPLRGKSSSFKGDVHTIVEALDLEFGGDKRLPYLEILSGGLTRVNAIFLLVDDSKSTRWFRFSCCNKVFPCDKCHDSSVEPRHPSEHANRMICGACSREQNYRPDDCAFCRHSFVAKNSGFWEGGKGTRDKAKMSRKDPRKYKRVNV</sequence>
<dbReference type="PROSITE" id="PS51266">
    <property type="entry name" value="ZF_CHY"/>
    <property type="match status" value="1"/>
</dbReference>
<dbReference type="GO" id="GO:0008270">
    <property type="term" value="F:zinc ion binding"/>
    <property type="evidence" value="ECO:0007669"/>
    <property type="project" value="UniProtKB-KW"/>
</dbReference>
<dbReference type="SUPFAM" id="SSF161219">
    <property type="entry name" value="CHY zinc finger-like"/>
    <property type="match status" value="1"/>
</dbReference>
<feature type="region of interest" description="Disordered" evidence="6">
    <location>
        <begin position="844"/>
        <end position="865"/>
    </location>
</feature>